<dbReference type="EMBL" id="JAGTJS010000003">
    <property type="protein sequence ID" value="KAH7273167.1"/>
    <property type="molecule type" value="Genomic_DNA"/>
</dbReference>
<sequence>MSASSPADLVDSVRLCQQGEAERIMIPKTREQRNEAARRFFGGLLSMTETPIIQNGASFYLPNGSLRPSSLRFMIFLSRYLHRIPGRCAYHDRNLSGQRIAMWYDVNLQVYEAHEAISGAHGAMGCAKSSQRWLKLANLLGDAAYLMGTTEQLGRHPFLDLESIVELGTDDEFSRLENLLSRNGSWIRAACLQLNGLAQAICQVSNTNRLTRMRAFQHLLQRKCRNAFGEDVSEPGGKLSDEHRFSVEHVGKSLLDLIPPLSEVEEGHRWVRDILEFAILEAIEDTLGGKHEAPTEVNHLLWIAQPLARAMDSFGRMYGQGIEQQGSDHWPGPERMIPLLHEAAEKFADWYIPAHSETELMNQETREEALKAFRDIINC</sequence>
<comment type="caution">
    <text evidence="1">The sequence shown here is derived from an EMBL/GenBank/DDBJ whole genome shotgun (WGS) entry which is preliminary data.</text>
</comment>
<reference evidence="1" key="1">
    <citation type="journal article" date="2021" name="Nat. Commun.">
        <title>Genetic determinants of endophytism in the Arabidopsis root mycobiome.</title>
        <authorList>
            <person name="Mesny F."/>
            <person name="Miyauchi S."/>
            <person name="Thiergart T."/>
            <person name="Pickel B."/>
            <person name="Atanasova L."/>
            <person name="Karlsson M."/>
            <person name="Huettel B."/>
            <person name="Barry K.W."/>
            <person name="Haridas S."/>
            <person name="Chen C."/>
            <person name="Bauer D."/>
            <person name="Andreopoulos W."/>
            <person name="Pangilinan J."/>
            <person name="LaButti K."/>
            <person name="Riley R."/>
            <person name="Lipzen A."/>
            <person name="Clum A."/>
            <person name="Drula E."/>
            <person name="Henrissat B."/>
            <person name="Kohler A."/>
            <person name="Grigoriev I.V."/>
            <person name="Martin F.M."/>
            <person name="Hacquard S."/>
        </authorList>
    </citation>
    <scope>NUCLEOTIDE SEQUENCE</scope>
    <source>
        <strain evidence="1">FSSC 5 MPI-SDFR-AT-0091</strain>
    </source>
</reference>
<evidence type="ECO:0000313" key="1">
    <source>
        <dbReference type="EMBL" id="KAH7273167.1"/>
    </source>
</evidence>
<protein>
    <submittedName>
        <fullName evidence="1">Uncharacterized protein</fullName>
    </submittedName>
</protein>
<proteinExistence type="predicted"/>
<evidence type="ECO:0000313" key="2">
    <source>
        <dbReference type="Proteomes" id="UP000736672"/>
    </source>
</evidence>
<dbReference type="OrthoDB" id="5105683at2759"/>
<keyword evidence="2" id="KW-1185">Reference proteome</keyword>
<dbReference type="AlphaFoldDB" id="A0A9P9L2S6"/>
<dbReference type="Proteomes" id="UP000736672">
    <property type="component" value="Unassembled WGS sequence"/>
</dbReference>
<accession>A0A9P9L2S6</accession>
<name>A0A9P9L2S6_FUSSL</name>
<organism evidence="1 2">
    <name type="scientific">Fusarium solani</name>
    <name type="common">Filamentous fungus</name>
    <dbReference type="NCBI Taxonomy" id="169388"/>
    <lineage>
        <taxon>Eukaryota</taxon>
        <taxon>Fungi</taxon>
        <taxon>Dikarya</taxon>
        <taxon>Ascomycota</taxon>
        <taxon>Pezizomycotina</taxon>
        <taxon>Sordariomycetes</taxon>
        <taxon>Hypocreomycetidae</taxon>
        <taxon>Hypocreales</taxon>
        <taxon>Nectriaceae</taxon>
        <taxon>Fusarium</taxon>
        <taxon>Fusarium solani species complex</taxon>
    </lineage>
</organism>
<gene>
    <name evidence="1" type="ORF">B0J15DRAFT_460880</name>
</gene>